<gene>
    <name evidence="6" type="primary">siaP</name>
    <name evidence="6" type="ORF">Dpo_1c07760</name>
</gene>
<protein>
    <submittedName>
        <fullName evidence="6">Sialic acid-binding periplasmic protein SiaP</fullName>
    </submittedName>
</protein>
<dbReference type="NCBIfam" id="NF037995">
    <property type="entry name" value="TRAP_S1"/>
    <property type="match status" value="1"/>
</dbReference>
<keyword evidence="7" id="KW-1185">Reference proteome</keyword>
<comment type="similarity">
    <text evidence="2">Belongs to the bacterial solute-binding protein 7 family.</text>
</comment>
<dbReference type="Pfam" id="PF03480">
    <property type="entry name" value="DctP"/>
    <property type="match status" value="1"/>
</dbReference>
<feature type="signal peptide" evidence="5">
    <location>
        <begin position="1"/>
        <end position="28"/>
    </location>
</feature>
<proteinExistence type="inferred from homology"/>
<dbReference type="PIRSF" id="PIRSF006470">
    <property type="entry name" value="DctB"/>
    <property type="match status" value="1"/>
</dbReference>
<evidence type="ECO:0000256" key="2">
    <source>
        <dbReference type="ARBA" id="ARBA00009023"/>
    </source>
</evidence>
<accession>S0G3Y0</accession>
<dbReference type="Proteomes" id="UP000014216">
    <property type="component" value="Unassembled WGS sequence"/>
</dbReference>
<dbReference type="PANTHER" id="PTHR33376">
    <property type="match status" value="1"/>
</dbReference>
<reference evidence="6 7" key="1">
    <citation type="journal article" date="2013" name="Genome Announc.">
        <title>Draft Genome Sequence of Desulfotignum phosphitoxidans DSM 13687 Strain FiPS-3.</title>
        <authorList>
            <person name="Poehlein A."/>
            <person name="Daniel R."/>
            <person name="Simeonova D.D."/>
        </authorList>
    </citation>
    <scope>NUCLEOTIDE SEQUENCE [LARGE SCALE GENOMIC DNA]</scope>
    <source>
        <strain evidence="6 7">DSM 13687</strain>
    </source>
</reference>
<dbReference type="CDD" id="cd13672">
    <property type="entry name" value="PBP2_TRAP_Siap"/>
    <property type="match status" value="1"/>
</dbReference>
<sequence length="332" mass="37658">MKQLVKKSLVIVGMAMVCGLMIISPSHAAKTLKWAHSYEVDNPYHTMALWASEEIAKRTDNKFDIKVYPASSLGKEVDINEGLTLGTIDIVHTSAAFTGRTYPLLAMSTYPYVFRNLAHFYAFAKSDLFREFADKYEEITGSHVFCTSYYGARNVTTTKLPVRTPEDMKNLKIRIPNAPAYGMFPRAVNANPTPIAFAEVYLALQQGVVDAQENPLTIIKFKKFYEVQKYISLTQHMLDNLVTIAGGHLWNNLSNDEKKIFTDVMLEMSDKISKSIETAEAELVAWFEEQGNIVIKDVDKAAMAKKVAEFYKKNQKEMPWDEAIWNRLQAIQ</sequence>
<evidence type="ECO:0000313" key="7">
    <source>
        <dbReference type="Proteomes" id="UP000014216"/>
    </source>
</evidence>
<comment type="subcellular location">
    <subcellularLocation>
        <location evidence="1">Cell envelope</location>
    </subcellularLocation>
</comment>
<dbReference type="InterPro" id="IPR018389">
    <property type="entry name" value="DctP_fam"/>
</dbReference>
<evidence type="ECO:0000313" key="6">
    <source>
        <dbReference type="EMBL" id="EMS81635.1"/>
    </source>
</evidence>
<evidence type="ECO:0000256" key="4">
    <source>
        <dbReference type="ARBA" id="ARBA00022729"/>
    </source>
</evidence>
<evidence type="ECO:0000256" key="5">
    <source>
        <dbReference type="SAM" id="SignalP"/>
    </source>
</evidence>
<keyword evidence="3" id="KW-0813">Transport</keyword>
<dbReference type="Gene3D" id="3.40.190.170">
    <property type="entry name" value="Bacterial extracellular solute-binding protein, family 7"/>
    <property type="match status" value="1"/>
</dbReference>
<evidence type="ECO:0000256" key="3">
    <source>
        <dbReference type="ARBA" id="ARBA00022448"/>
    </source>
</evidence>
<organism evidence="6 7">
    <name type="scientific">Desulfotignum phosphitoxidans DSM 13687</name>
    <dbReference type="NCBI Taxonomy" id="1286635"/>
    <lineage>
        <taxon>Bacteria</taxon>
        <taxon>Pseudomonadati</taxon>
        <taxon>Thermodesulfobacteriota</taxon>
        <taxon>Desulfobacteria</taxon>
        <taxon>Desulfobacterales</taxon>
        <taxon>Desulfobacteraceae</taxon>
        <taxon>Desulfotignum</taxon>
    </lineage>
</organism>
<dbReference type="PANTHER" id="PTHR33376:SF4">
    <property type="entry name" value="SIALIC ACID-BINDING PERIPLASMIC PROTEIN SIAP"/>
    <property type="match status" value="1"/>
</dbReference>
<name>S0G3Y0_9BACT</name>
<comment type="caution">
    <text evidence="6">The sequence shown here is derived from an EMBL/GenBank/DDBJ whole genome shotgun (WGS) entry which is preliminary data.</text>
</comment>
<dbReference type="PATRIC" id="fig|1286635.3.peg.811"/>
<feature type="chain" id="PRO_5004497541" evidence="5">
    <location>
        <begin position="29"/>
        <end position="332"/>
    </location>
</feature>
<evidence type="ECO:0000256" key="1">
    <source>
        <dbReference type="ARBA" id="ARBA00004196"/>
    </source>
</evidence>
<keyword evidence="4 5" id="KW-0732">Signal</keyword>
<dbReference type="AlphaFoldDB" id="S0G3Y0"/>
<dbReference type="InterPro" id="IPR038404">
    <property type="entry name" value="TRAP_DctP_sf"/>
</dbReference>
<dbReference type="NCBIfam" id="TIGR00787">
    <property type="entry name" value="dctP"/>
    <property type="match status" value="1"/>
</dbReference>
<dbReference type="InterPro" id="IPR004682">
    <property type="entry name" value="TRAP_DctP"/>
</dbReference>
<dbReference type="GO" id="GO:0030288">
    <property type="term" value="C:outer membrane-bounded periplasmic space"/>
    <property type="evidence" value="ECO:0007669"/>
    <property type="project" value="InterPro"/>
</dbReference>
<dbReference type="RefSeq" id="WP_006964395.1">
    <property type="nucleotide sequence ID" value="NZ_APJX01000001.1"/>
</dbReference>
<dbReference type="EMBL" id="APJX01000001">
    <property type="protein sequence ID" value="EMS81635.1"/>
    <property type="molecule type" value="Genomic_DNA"/>
</dbReference>
<dbReference type="GO" id="GO:0055085">
    <property type="term" value="P:transmembrane transport"/>
    <property type="evidence" value="ECO:0007669"/>
    <property type="project" value="InterPro"/>
</dbReference>